<dbReference type="AlphaFoldDB" id="A0A2T6BRA2"/>
<feature type="compositionally biased region" description="Basic and acidic residues" evidence="1">
    <location>
        <begin position="1"/>
        <end position="11"/>
    </location>
</feature>
<dbReference type="Proteomes" id="UP000244090">
    <property type="component" value="Unassembled WGS sequence"/>
</dbReference>
<evidence type="ECO:0000313" key="2">
    <source>
        <dbReference type="EMBL" id="PTX58576.1"/>
    </source>
</evidence>
<gene>
    <name evidence="2" type="ORF">C8N46_11367</name>
</gene>
<evidence type="ECO:0000256" key="1">
    <source>
        <dbReference type="SAM" id="MobiDB-lite"/>
    </source>
</evidence>
<keyword evidence="3" id="KW-1185">Reference proteome</keyword>
<feature type="region of interest" description="Disordered" evidence="1">
    <location>
        <begin position="1"/>
        <end position="34"/>
    </location>
</feature>
<feature type="compositionally biased region" description="Low complexity" evidence="1">
    <location>
        <begin position="18"/>
        <end position="29"/>
    </location>
</feature>
<accession>A0A2T6BRA2</accession>
<comment type="caution">
    <text evidence="2">The sequence shown here is derived from an EMBL/GenBank/DDBJ whole genome shotgun (WGS) entry which is preliminary data.</text>
</comment>
<reference evidence="2 3" key="1">
    <citation type="submission" date="2018-04" db="EMBL/GenBank/DDBJ databases">
        <title>Genomic Encyclopedia of Archaeal and Bacterial Type Strains, Phase II (KMG-II): from individual species to whole genera.</title>
        <authorList>
            <person name="Goeker M."/>
        </authorList>
    </citation>
    <scope>NUCLEOTIDE SEQUENCE [LARGE SCALE GENOMIC DNA]</scope>
    <source>
        <strain evidence="2 3">DSM 25731</strain>
    </source>
</reference>
<proteinExistence type="predicted"/>
<dbReference type="EMBL" id="QBKT01000013">
    <property type="protein sequence ID" value="PTX58576.1"/>
    <property type="molecule type" value="Genomic_DNA"/>
</dbReference>
<protein>
    <submittedName>
        <fullName evidence="2">Uncharacterized protein</fullName>
    </submittedName>
</protein>
<name>A0A2T6BRA2_9FLAO</name>
<evidence type="ECO:0000313" key="3">
    <source>
        <dbReference type="Proteomes" id="UP000244090"/>
    </source>
</evidence>
<organism evidence="2 3">
    <name type="scientific">Kordia periserrulae</name>
    <dbReference type="NCBI Taxonomy" id="701523"/>
    <lineage>
        <taxon>Bacteria</taxon>
        <taxon>Pseudomonadati</taxon>
        <taxon>Bacteroidota</taxon>
        <taxon>Flavobacteriia</taxon>
        <taxon>Flavobacteriales</taxon>
        <taxon>Flavobacteriaceae</taxon>
        <taxon>Kordia</taxon>
    </lineage>
</organism>
<sequence length="136" mass="15402">MNSDELRKKWGVEASGSNDKNNNPPANENRSSVTESKYFKVDLTSAFIPSLKLIKKDGHVLFLPYSLQPVIEYIPSKGIYIKTMQQTIFITGRNLPLLLDYLGMQKVTWIKESANDAYGDDQDIFIKAIEIETEAV</sequence>